<protein>
    <submittedName>
        <fullName evidence="1">Uncharacterized protein</fullName>
    </submittedName>
</protein>
<dbReference type="Proteomes" id="UP001056707">
    <property type="component" value="Chromosome"/>
</dbReference>
<dbReference type="RefSeq" id="WP_252750573.1">
    <property type="nucleotide sequence ID" value="NZ_CP097116.1"/>
</dbReference>
<keyword evidence="2" id="KW-1185">Reference proteome</keyword>
<evidence type="ECO:0000313" key="1">
    <source>
        <dbReference type="EMBL" id="USS85678.1"/>
    </source>
</evidence>
<evidence type="ECO:0000313" key="2">
    <source>
        <dbReference type="Proteomes" id="UP001056707"/>
    </source>
</evidence>
<sequence>MEDGIKLGQPAFAKLMFTLKTPVTQQNHKDYKFMEYEMSEIAPDIWAMPAYMTDEDDFSLFFIVTKIATGETVMAFATGTADEAGEFQLSQPMNTGAGLNQLNEHDSQRAENVLHFLNQISKANEGDWRMVEQDA</sequence>
<organism evidence="1 2">
    <name type="scientific">Fructilactobacillus myrtifloralis</name>
    <dbReference type="NCBI Taxonomy" id="2940301"/>
    <lineage>
        <taxon>Bacteria</taxon>
        <taxon>Bacillati</taxon>
        <taxon>Bacillota</taxon>
        <taxon>Bacilli</taxon>
        <taxon>Lactobacillales</taxon>
        <taxon>Lactobacillaceae</taxon>
        <taxon>Fructilactobacillus</taxon>
    </lineage>
</organism>
<gene>
    <name evidence="1" type="ORF">M3M35_03330</name>
</gene>
<name>A0ABY5BPR6_9LACO</name>
<proteinExistence type="predicted"/>
<reference evidence="1" key="1">
    <citation type="submission" date="2022-05" db="EMBL/GenBank/DDBJ databases">
        <authorList>
            <person name="Oliphant S.A."/>
            <person name="Watson-Haigh N.S."/>
            <person name="Sumby K.M."/>
            <person name="Gardner J.M."/>
            <person name="Jiranek V."/>
        </authorList>
    </citation>
    <scope>NUCLEOTIDE SEQUENCE</scope>
    <source>
        <strain evidence="1">KI16_H9</strain>
    </source>
</reference>
<dbReference type="EMBL" id="CP097116">
    <property type="protein sequence ID" value="USS85678.1"/>
    <property type="molecule type" value="Genomic_DNA"/>
</dbReference>
<accession>A0ABY5BPR6</accession>